<keyword evidence="2" id="KW-1185">Reference proteome</keyword>
<evidence type="ECO:0000313" key="1">
    <source>
        <dbReference type="EMBL" id="MBP2243869.1"/>
    </source>
</evidence>
<evidence type="ECO:0008006" key="3">
    <source>
        <dbReference type="Google" id="ProtNLM"/>
    </source>
</evidence>
<dbReference type="Gene3D" id="2.30.30.40">
    <property type="entry name" value="SH3 Domains"/>
    <property type="match status" value="1"/>
</dbReference>
<dbReference type="EMBL" id="JAGIKV010000002">
    <property type="protein sequence ID" value="MBP2243869.1"/>
    <property type="molecule type" value="Genomic_DNA"/>
</dbReference>
<reference evidence="1 2" key="1">
    <citation type="submission" date="2021-03" db="EMBL/GenBank/DDBJ databases">
        <title>Genomic Encyclopedia of Type Strains, Phase IV (KMG-IV): sequencing the most valuable type-strain genomes for metagenomic binning, comparative biology and taxonomic classification.</title>
        <authorList>
            <person name="Goeker M."/>
        </authorList>
    </citation>
    <scope>NUCLEOTIDE SEQUENCE [LARGE SCALE GENOMIC DNA]</scope>
    <source>
        <strain evidence="1 2">DSM 21292</strain>
    </source>
</reference>
<comment type="caution">
    <text evidence="1">The sequence shown here is derived from an EMBL/GenBank/DDBJ whole genome shotgun (WGS) entry which is preliminary data.</text>
</comment>
<accession>A0ABS4RNK8</accession>
<organism evidence="1 2">
    <name type="scientific">Paenibacillus xylanexedens</name>
    <dbReference type="NCBI Taxonomy" id="528191"/>
    <lineage>
        <taxon>Bacteria</taxon>
        <taxon>Bacillati</taxon>
        <taxon>Bacillota</taxon>
        <taxon>Bacilli</taxon>
        <taxon>Bacillales</taxon>
        <taxon>Paenibacillaceae</taxon>
        <taxon>Paenibacillus</taxon>
    </lineage>
</organism>
<gene>
    <name evidence="1" type="ORF">J2Z28_000479</name>
</gene>
<evidence type="ECO:0000313" key="2">
    <source>
        <dbReference type="Proteomes" id="UP000810207"/>
    </source>
</evidence>
<dbReference type="Proteomes" id="UP000810207">
    <property type="component" value="Unassembled WGS sequence"/>
</dbReference>
<protein>
    <recommendedName>
        <fullName evidence="3">SH3b domain-containing protein</fullName>
    </recommendedName>
</protein>
<name>A0ABS4RNK8_PAEXY</name>
<proteinExistence type="predicted"/>
<sequence>MMLNYMNARNNKGLNEMILAGQVSPVSQGTAVNIVERKLATVKVSYSGGSGWVAYEFVSKK</sequence>
<dbReference type="RefSeq" id="WP_211081047.1">
    <property type="nucleotide sequence ID" value="NZ_JAGIKV010000002.1"/>
</dbReference>